<comment type="caution">
    <text evidence="3">The sequence shown here is derived from an EMBL/GenBank/DDBJ whole genome shotgun (WGS) entry which is preliminary data.</text>
</comment>
<protein>
    <submittedName>
        <fullName evidence="3">SNF1-interacting protein</fullName>
    </submittedName>
</protein>
<evidence type="ECO:0000313" key="3">
    <source>
        <dbReference type="EMBL" id="KAJ3217889.1"/>
    </source>
</evidence>
<dbReference type="EMBL" id="JADGJW010000405">
    <property type="protein sequence ID" value="KAJ3217889.1"/>
    <property type="molecule type" value="Genomic_DNA"/>
</dbReference>
<keyword evidence="4" id="KW-1185">Reference proteome</keyword>
<gene>
    <name evidence="3" type="primary">SIP5</name>
    <name evidence="3" type="ORF">HK099_005304</name>
</gene>
<dbReference type="PANTHER" id="PTHR31315">
    <property type="entry name" value="PROTEIN SIP5"/>
    <property type="match status" value="1"/>
</dbReference>
<evidence type="ECO:0000313" key="4">
    <source>
        <dbReference type="Proteomes" id="UP001211065"/>
    </source>
</evidence>
<sequence>MGNSSSSSNFEKHSNSKKYDLIVDGGHLVTQGVYPIEDQDFDKLIVSKLIMEKKLAPFYKGLEDQPDDECEHTTSDFFLNKLSTSMPNVSHNIHLESSHLDKPNLNNNNLEKKSSTASFRDQFAQTLKGRRASSIMNFTTSNQTSLNSQNNNNNTCNKKMEEVNGTGNENKFIHSNLYRGAVECPICFLFYPRNINFTRCCDQPICSECFVQIKRSDLNLDPSSCPYCVEPNFGVIYAAIGSNVYINRYGVEASNLPFSIPIPINKSRTECSGLSSDCKMEETNNTEIHNELSQPNSFHSTSDVKFDDANGAASDLQVKTVNGLEVNIPSKFKSFDRKRRKSLSHKNESVVTSDEIRPTWIKKQQDAEITRQLQINQRSRLAISLASSQARGRDISGELAAAANAAASLVENLTENGLDFFTESNATGRRRNQAVGSGERYLNAMRLMGGDLEELMLMEAMRRSMQDSPTENNLENNSTGATAGQVQSSA</sequence>
<name>A0AAD5TZ83_9FUNG</name>
<dbReference type="Proteomes" id="UP001211065">
    <property type="component" value="Unassembled WGS sequence"/>
</dbReference>
<dbReference type="PANTHER" id="PTHR31315:SF1">
    <property type="entry name" value="PROTEIN SIP5"/>
    <property type="match status" value="1"/>
</dbReference>
<proteinExistence type="inferred from homology"/>
<evidence type="ECO:0000256" key="2">
    <source>
        <dbReference type="SAM" id="MobiDB-lite"/>
    </source>
</evidence>
<comment type="similarity">
    <text evidence="1">Belongs to the SIP5 family.</text>
</comment>
<reference evidence="3" key="1">
    <citation type="submission" date="2020-05" db="EMBL/GenBank/DDBJ databases">
        <title>Phylogenomic resolution of chytrid fungi.</title>
        <authorList>
            <person name="Stajich J.E."/>
            <person name="Amses K."/>
            <person name="Simmons R."/>
            <person name="Seto K."/>
            <person name="Myers J."/>
            <person name="Bonds A."/>
            <person name="Quandt C.A."/>
            <person name="Barry K."/>
            <person name="Liu P."/>
            <person name="Grigoriev I."/>
            <person name="Longcore J.E."/>
            <person name="James T.Y."/>
        </authorList>
    </citation>
    <scope>NUCLEOTIDE SEQUENCE</scope>
    <source>
        <strain evidence="3">JEL0476</strain>
    </source>
</reference>
<evidence type="ECO:0000256" key="1">
    <source>
        <dbReference type="ARBA" id="ARBA00010402"/>
    </source>
</evidence>
<dbReference type="AlphaFoldDB" id="A0AAD5TZ83"/>
<feature type="compositionally biased region" description="Polar residues" evidence="2">
    <location>
        <begin position="466"/>
        <end position="490"/>
    </location>
</feature>
<dbReference type="InterPro" id="IPR039301">
    <property type="entry name" value="Sip5/DA2"/>
</dbReference>
<feature type="region of interest" description="Disordered" evidence="2">
    <location>
        <begin position="463"/>
        <end position="490"/>
    </location>
</feature>
<organism evidence="3 4">
    <name type="scientific">Clydaea vesicula</name>
    <dbReference type="NCBI Taxonomy" id="447962"/>
    <lineage>
        <taxon>Eukaryota</taxon>
        <taxon>Fungi</taxon>
        <taxon>Fungi incertae sedis</taxon>
        <taxon>Chytridiomycota</taxon>
        <taxon>Chytridiomycota incertae sedis</taxon>
        <taxon>Chytridiomycetes</taxon>
        <taxon>Lobulomycetales</taxon>
        <taxon>Lobulomycetaceae</taxon>
        <taxon>Clydaea</taxon>
    </lineage>
</organism>
<dbReference type="GO" id="GO:0005737">
    <property type="term" value="C:cytoplasm"/>
    <property type="evidence" value="ECO:0007669"/>
    <property type="project" value="TreeGrafter"/>
</dbReference>
<accession>A0AAD5TZ83</accession>